<reference evidence="1" key="1">
    <citation type="submission" date="2020-04" db="EMBL/GenBank/DDBJ databases">
        <authorList>
            <person name="Alioto T."/>
            <person name="Alioto T."/>
            <person name="Gomez Garrido J."/>
        </authorList>
    </citation>
    <scope>NUCLEOTIDE SEQUENCE</scope>
    <source>
        <strain evidence="1">A484AB</strain>
    </source>
</reference>
<dbReference type="OrthoDB" id="5982167at2759"/>
<dbReference type="EMBL" id="CACRXK020033685">
    <property type="protein sequence ID" value="CAB4043980.1"/>
    <property type="molecule type" value="Genomic_DNA"/>
</dbReference>
<gene>
    <name evidence="1" type="ORF">PACLA_8A022941</name>
</gene>
<protein>
    <submittedName>
        <fullName evidence="1">Uncharacterized protein</fullName>
    </submittedName>
</protein>
<keyword evidence="2" id="KW-1185">Reference proteome</keyword>
<evidence type="ECO:0000313" key="1">
    <source>
        <dbReference type="EMBL" id="CAB4043980.1"/>
    </source>
</evidence>
<dbReference type="Proteomes" id="UP001152795">
    <property type="component" value="Unassembled WGS sequence"/>
</dbReference>
<sequence>MGKVPFTKSKVSYRNVSAMNLDALRADLFNSDLCKNTDMFDVNELVICYNEPPESTINRHAPLLELKRSLLGLVNLGLTLK</sequence>
<proteinExistence type="predicted"/>
<name>A0A6S7KNY9_PARCT</name>
<evidence type="ECO:0000313" key="2">
    <source>
        <dbReference type="Proteomes" id="UP001152795"/>
    </source>
</evidence>
<comment type="caution">
    <text evidence="1">The sequence shown here is derived from an EMBL/GenBank/DDBJ whole genome shotgun (WGS) entry which is preliminary data.</text>
</comment>
<organism evidence="1 2">
    <name type="scientific">Paramuricea clavata</name>
    <name type="common">Red gorgonian</name>
    <name type="synonym">Violescent sea-whip</name>
    <dbReference type="NCBI Taxonomy" id="317549"/>
    <lineage>
        <taxon>Eukaryota</taxon>
        <taxon>Metazoa</taxon>
        <taxon>Cnidaria</taxon>
        <taxon>Anthozoa</taxon>
        <taxon>Octocorallia</taxon>
        <taxon>Malacalcyonacea</taxon>
        <taxon>Plexauridae</taxon>
        <taxon>Paramuricea</taxon>
    </lineage>
</organism>
<accession>A0A6S7KNY9</accession>
<dbReference type="AlphaFoldDB" id="A0A6S7KNY9"/>